<feature type="transmembrane region" description="Helical" evidence="9">
    <location>
        <begin position="340"/>
        <end position="357"/>
    </location>
</feature>
<feature type="transmembrane region" description="Helical" evidence="9">
    <location>
        <begin position="364"/>
        <end position="384"/>
    </location>
</feature>
<dbReference type="Pfam" id="PF09594">
    <property type="entry name" value="GT87"/>
    <property type="match status" value="1"/>
</dbReference>
<evidence type="ECO:0000256" key="5">
    <source>
        <dbReference type="ARBA" id="ARBA00022989"/>
    </source>
</evidence>
<feature type="transmembrane region" description="Helical" evidence="9">
    <location>
        <begin position="211"/>
        <end position="231"/>
    </location>
</feature>
<keyword evidence="11" id="KW-1185">Reference proteome</keyword>
<feature type="transmembrane region" description="Helical" evidence="9">
    <location>
        <begin position="313"/>
        <end position="334"/>
    </location>
</feature>
<evidence type="ECO:0000256" key="3">
    <source>
        <dbReference type="ARBA" id="ARBA00022679"/>
    </source>
</evidence>
<proteinExistence type="inferred from homology"/>
<feature type="transmembrane region" description="Helical" evidence="9">
    <location>
        <begin position="390"/>
        <end position="415"/>
    </location>
</feature>
<evidence type="ECO:0000256" key="7">
    <source>
        <dbReference type="ARBA" id="ARBA00024033"/>
    </source>
</evidence>
<comment type="caution">
    <text evidence="10">The sequence shown here is derived from an EMBL/GenBank/DDBJ whole genome shotgun (WGS) entry which is preliminary data.</text>
</comment>
<keyword evidence="2" id="KW-1003">Cell membrane</keyword>
<sequence length="432" mass="46294">MSDDAGPKVSVRAHEDAAAAPRAGRETTPRRTTGPGRRWTGGRLIWAWVLTRLLMLVICFAPGYPLSSTMSDAVLYHEWGPALADGRFPDDDVRWQYPPLAAVPILLPRFLGGMYGITFMLCALAADFAILYLLRRADRSPAGAWCWIAGIFLLGPTCLFRFDLFVTVPVVAALLWLGRHRLFGVLMAVGALMKAWPVALALALRRDRTMIRVAAACAATGALVAGAVTIAGDGAWGFLRSQRDRGAQIEAVAATPINVARWFGWDGQVRYRYGSWELVGPGVDAALAASFVITLAGLALLAVPVLRRDPREWTPAAGADAVLAGVLVLVVGGRVLSPQYLIWVLGVAAACLATAGTRQRPAAALVLVAAALTHLDFPILWVALLKEGGFPPIAVLTLRNVLLVVATVLAVRAVWRRPREGAPRQGAAAVRR</sequence>
<keyword evidence="3" id="KW-0808">Transferase</keyword>
<protein>
    <submittedName>
        <fullName evidence="10">Glycosyltransferase family 87 protein</fullName>
    </submittedName>
</protein>
<keyword evidence="4 9" id="KW-0812">Transmembrane</keyword>
<keyword evidence="5 9" id="KW-1133">Transmembrane helix</keyword>
<comment type="subcellular location">
    <subcellularLocation>
        <location evidence="1">Cell membrane</location>
        <topology evidence="1">Multi-pass membrane protein</topology>
    </subcellularLocation>
</comment>
<keyword evidence="6 9" id="KW-0472">Membrane</keyword>
<feature type="transmembrane region" description="Helical" evidence="9">
    <location>
        <begin position="146"/>
        <end position="176"/>
    </location>
</feature>
<evidence type="ECO:0000256" key="6">
    <source>
        <dbReference type="ARBA" id="ARBA00023136"/>
    </source>
</evidence>
<dbReference type="Proteomes" id="UP001500683">
    <property type="component" value="Unassembled WGS sequence"/>
</dbReference>
<evidence type="ECO:0000313" key="11">
    <source>
        <dbReference type="Proteomes" id="UP001500683"/>
    </source>
</evidence>
<evidence type="ECO:0000256" key="2">
    <source>
        <dbReference type="ARBA" id="ARBA00022475"/>
    </source>
</evidence>
<feature type="transmembrane region" description="Helical" evidence="9">
    <location>
        <begin position="182"/>
        <end position="204"/>
    </location>
</feature>
<dbReference type="EMBL" id="BAAAZG010000010">
    <property type="protein sequence ID" value="GAA4066162.1"/>
    <property type="molecule type" value="Genomic_DNA"/>
</dbReference>
<organism evidence="10 11">
    <name type="scientific">Actinomadura miaoliensis</name>
    <dbReference type="NCBI Taxonomy" id="430685"/>
    <lineage>
        <taxon>Bacteria</taxon>
        <taxon>Bacillati</taxon>
        <taxon>Actinomycetota</taxon>
        <taxon>Actinomycetes</taxon>
        <taxon>Streptosporangiales</taxon>
        <taxon>Thermomonosporaceae</taxon>
        <taxon>Actinomadura</taxon>
    </lineage>
</organism>
<evidence type="ECO:0000256" key="9">
    <source>
        <dbReference type="SAM" id="Phobius"/>
    </source>
</evidence>
<dbReference type="InterPro" id="IPR018584">
    <property type="entry name" value="GT87"/>
</dbReference>
<feature type="compositionally biased region" description="Basic and acidic residues" evidence="8">
    <location>
        <begin position="12"/>
        <end position="29"/>
    </location>
</feature>
<reference evidence="11" key="1">
    <citation type="journal article" date="2019" name="Int. J. Syst. Evol. Microbiol.">
        <title>The Global Catalogue of Microorganisms (GCM) 10K type strain sequencing project: providing services to taxonomists for standard genome sequencing and annotation.</title>
        <authorList>
            <consortium name="The Broad Institute Genomics Platform"/>
            <consortium name="The Broad Institute Genome Sequencing Center for Infectious Disease"/>
            <person name="Wu L."/>
            <person name="Ma J."/>
        </authorList>
    </citation>
    <scope>NUCLEOTIDE SEQUENCE [LARGE SCALE GENOMIC DNA]</scope>
    <source>
        <strain evidence="11">JCM 16702</strain>
    </source>
</reference>
<name>A0ABP7VFK7_9ACTN</name>
<feature type="transmembrane region" description="Helical" evidence="9">
    <location>
        <begin position="114"/>
        <end position="134"/>
    </location>
</feature>
<gene>
    <name evidence="10" type="ORF">GCM10022214_20570</name>
</gene>
<dbReference type="RefSeq" id="WP_344944303.1">
    <property type="nucleotide sequence ID" value="NZ_BAAAZG010000010.1"/>
</dbReference>
<evidence type="ECO:0000313" key="10">
    <source>
        <dbReference type="EMBL" id="GAA4066162.1"/>
    </source>
</evidence>
<comment type="similarity">
    <text evidence="7">Belongs to the glycosyltransferase 87 family.</text>
</comment>
<feature type="transmembrane region" description="Helical" evidence="9">
    <location>
        <begin position="285"/>
        <end position="306"/>
    </location>
</feature>
<feature type="region of interest" description="Disordered" evidence="8">
    <location>
        <begin position="1"/>
        <end position="36"/>
    </location>
</feature>
<feature type="transmembrane region" description="Helical" evidence="9">
    <location>
        <begin position="44"/>
        <end position="64"/>
    </location>
</feature>
<evidence type="ECO:0000256" key="8">
    <source>
        <dbReference type="SAM" id="MobiDB-lite"/>
    </source>
</evidence>
<evidence type="ECO:0000256" key="4">
    <source>
        <dbReference type="ARBA" id="ARBA00022692"/>
    </source>
</evidence>
<evidence type="ECO:0000256" key="1">
    <source>
        <dbReference type="ARBA" id="ARBA00004651"/>
    </source>
</evidence>
<accession>A0ABP7VFK7</accession>